<keyword evidence="1" id="KW-1133">Transmembrane helix</keyword>
<keyword evidence="1" id="KW-0812">Transmembrane</keyword>
<sequence length="67" mass="7482">MPSEFKIGGCIMIIMTVLCIYGCTQDQKKIHHWHQSCYAQGGEPMSGKGNYPYCLIDGKIVDMRASP</sequence>
<organism evidence="2 3">
    <name type="scientific">Stenotrophomonas phage YB07</name>
    <dbReference type="NCBI Taxonomy" id="2555548"/>
    <lineage>
        <taxon>Viruses</taxon>
        <taxon>Duplodnaviria</taxon>
        <taxon>Heunggongvirae</taxon>
        <taxon>Uroviricota</taxon>
        <taxon>Caudoviricetes</taxon>
        <taxon>Menderavirus</taxon>
        <taxon>Menderavirus IMESM1</taxon>
    </lineage>
</organism>
<evidence type="ECO:0000313" key="3">
    <source>
        <dbReference type="Proteomes" id="UP000294655"/>
    </source>
</evidence>
<dbReference type="EMBL" id="MK580972">
    <property type="protein sequence ID" value="QBP06427.1"/>
    <property type="molecule type" value="Genomic_DNA"/>
</dbReference>
<name>A0A482IET8_9CAUD</name>
<reference evidence="2 3" key="1">
    <citation type="submission" date="2019-02" db="EMBL/GenBank/DDBJ databases">
        <authorList>
            <person name="He Y."/>
            <person name="Shi H."/>
            <person name="Li J."/>
            <person name="Sun Y."/>
        </authorList>
    </citation>
    <scope>NUCLEOTIDE SEQUENCE [LARGE SCALE GENOMIC DNA]</scope>
</reference>
<feature type="transmembrane region" description="Helical" evidence="1">
    <location>
        <begin position="6"/>
        <end position="24"/>
    </location>
</feature>
<proteinExistence type="predicted"/>
<dbReference type="GeneID" id="55614901"/>
<protein>
    <submittedName>
        <fullName evidence="2">Uncharacterized protein</fullName>
    </submittedName>
</protein>
<keyword evidence="1" id="KW-0472">Membrane</keyword>
<accession>A0A482IET8</accession>
<dbReference type="Proteomes" id="UP000294655">
    <property type="component" value="Segment"/>
</dbReference>
<evidence type="ECO:0000313" key="2">
    <source>
        <dbReference type="EMBL" id="QBP06427.1"/>
    </source>
</evidence>
<dbReference type="RefSeq" id="YP_009844577.1">
    <property type="nucleotide sequence ID" value="NC_048755.1"/>
</dbReference>
<dbReference type="KEGG" id="vg:55614901"/>
<evidence type="ECO:0000256" key="1">
    <source>
        <dbReference type="SAM" id="Phobius"/>
    </source>
</evidence>